<protein>
    <recommendedName>
        <fullName evidence="3">Sodium-dependent dicarboxylate transporter SdcS</fullName>
    </recommendedName>
    <alternativeName>
        <fullName evidence="8">Na(+)/dicarboxylate symporter</fullName>
    </alternativeName>
</protein>
<evidence type="ECO:0000256" key="2">
    <source>
        <dbReference type="ARBA" id="ARBA00006772"/>
    </source>
</evidence>
<evidence type="ECO:0000256" key="6">
    <source>
        <dbReference type="ARBA" id="ARBA00022989"/>
    </source>
</evidence>
<dbReference type="GO" id="GO:0015293">
    <property type="term" value="F:symporter activity"/>
    <property type="evidence" value="ECO:0007669"/>
    <property type="project" value="UniProtKB-KW"/>
</dbReference>
<evidence type="ECO:0000256" key="4">
    <source>
        <dbReference type="ARBA" id="ARBA00022692"/>
    </source>
</evidence>
<feature type="transmembrane region" description="Helical" evidence="9">
    <location>
        <begin position="337"/>
        <end position="356"/>
    </location>
</feature>
<dbReference type="GO" id="GO:0008514">
    <property type="term" value="F:organic anion transmembrane transporter activity"/>
    <property type="evidence" value="ECO:0007669"/>
    <property type="project" value="UniProtKB-ARBA"/>
</dbReference>
<feature type="transmembrane region" description="Helical" evidence="9">
    <location>
        <begin position="31"/>
        <end position="49"/>
    </location>
</feature>
<feature type="transmembrane region" description="Helical" evidence="9">
    <location>
        <begin position="131"/>
        <end position="153"/>
    </location>
</feature>
<evidence type="ECO:0000256" key="7">
    <source>
        <dbReference type="ARBA" id="ARBA00023136"/>
    </source>
</evidence>
<dbReference type="OrthoDB" id="2339361at2"/>
<feature type="transmembrane region" description="Helical" evidence="9">
    <location>
        <begin position="237"/>
        <end position="256"/>
    </location>
</feature>
<dbReference type="InterPro" id="IPR001898">
    <property type="entry name" value="SLC13A/DASS"/>
</dbReference>
<dbReference type="AlphaFoldDB" id="A0A1I0XQS9"/>
<gene>
    <name evidence="10" type="ORF">SAMN04488072_105213</name>
</gene>
<feature type="transmembrane region" description="Helical" evidence="9">
    <location>
        <begin position="401"/>
        <end position="421"/>
    </location>
</feature>
<dbReference type="PANTHER" id="PTHR10283">
    <property type="entry name" value="SOLUTE CARRIER FAMILY 13 MEMBER"/>
    <property type="match status" value="1"/>
</dbReference>
<feature type="transmembrane region" description="Helical" evidence="9">
    <location>
        <begin position="465"/>
        <end position="488"/>
    </location>
</feature>
<feature type="transmembrane region" description="Helical" evidence="9">
    <location>
        <begin position="311"/>
        <end position="330"/>
    </location>
</feature>
<dbReference type="GO" id="GO:1905039">
    <property type="term" value="P:carboxylic acid transmembrane transport"/>
    <property type="evidence" value="ECO:0007669"/>
    <property type="project" value="UniProtKB-ARBA"/>
</dbReference>
<keyword evidence="5" id="KW-0813">Transport</keyword>
<accession>A0A1I0XQS9</accession>
<evidence type="ECO:0000256" key="1">
    <source>
        <dbReference type="ARBA" id="ARBA00004141"/>
    </source>
</evidence>
<proteinExistence type="inferred from homology"/>
<keyword evidence="11" id="KW-1185">Reference proteome</keyword>
<dbReference type="NCBIfam" id="TIGR00785">
    <property type="entry name" value="dass"/>
    <property type="match status" value="1"/>
</dbReference>
<evidence type="ECO:0000313" key="11">
    <source>
        <dbReference type="Proteomes" id="UP000198642"/>
    </source>
</evidence>
<dbReference type="Proteomes" id="UP000198642">
    <property type="component" value="Unassembled WGS sequence"/>
</dbReference>
<keyword evidence="7 9" id="KW-0472">Membrane</keyword>
<dbReference type="PANTHER" id="PTHR10283:SF82">
    <property type="entry name" value="SOLUTE CARRIER FAMILY 13 MEMBER 2"/>
    <property type="match status" value="1"/>
</dbReference>
<keyword evidence="4 9" id="KW-0812">Transmembrane</keyword>
<sequence>MSNVSQRKAKYTEEKDTYLLNQNSSLGQKNQLIGILAGVIAFSLVYFGLPDSFDLASRKIIAIVTSCLVLWVTETIPIGLTAILVLLLMLLLHPVSVEVVFSGFASPAVFLIIGGMMLAKAVNETRLAQRITYLILSRWGGNAKGLLGSILVIPQVQAFFIPATAVRTSLLLPVALNVLDTVGAKRDSPLRKMILLAVAFGCTISGTAVMTAAIGNILAVDILNQIRNVNITYFEWFIYSLPLWLALIPGSWFVLLKCFPLKEKDDSFPHLKLEIQQKVKEFGPLDKKEIRCLIILSLTVVMWMSEPLHGLHPSVPALIGVFLMTFPGIGCADWTNVVQINFNTVLLLGATLSMGYALNESGAAEQIGELLGEASWILYLMQEPILALIFVLIATQIIHLLISNVSTAVVTLIPIYIGLSVEAGGNPILISYTAALTCLHGYILVVESMTNMIVHSSGQISQRDYLIPGIYMTLLMMGLTIFIALTWWRWVGLVSF</sequence>
<dbReference type="RefSeq" id="WP_090236293.1">
    <property type="nucleotide sequence ID" value="NZ_FOJW01000005.1"/>
</dbReference>
<reference evidence="10 11" key="1">
    <citation type="submission" date="2016-10" db="EMBL/GenBank/DDBJ databases">
        <authorList>
            <person name="de Groot N.N."/>
        </authorList>
    </citation>
    <scope>NUCLEOTIDE SEQUENCE [LARGE SCALE GENOMIC DNA]</scope>
    <source>
        <strain evidence="10 11">CGMCC 1.3702</strain>
    </source>
</reference>
<organism evidence="10 11">
    <name type="scientific">Lentibacillus halodurans</name>
    <dbReference type="NCBI Taxonomy" id="237679"/>
    <lineage>
        <taxon>Bacteria</taxon>
        <taxon>Bacillati</taxon>
        <taxon>Bacillota</taxon>
        <taxon>Bacilli</taxon>
        <taxon>Bacillales</taxon>
        <taxon>Bacillaceae</taxon>
        <taxon>Lentibacillus</taxon>
    </lineage>
</organism>
<dbReference type="GO" id="GO:0005886">
    <property type="term" value="C:plasma membrane"/>
    <property type="evidence" value="ECO:0007669"/>
    <property type="project" value="TreeGrafter"/>
</dbReference>
<comment type="subcellular location">
    <subcellularLocation>
        <location evidence="1">Membrane</location>
        <topology evidence="1">Multi-pass membrane protein</topology>
    </subcellularLocation>
</comment>
<feature type="transmembrane region" description="Helical" evidence="9">
    <location>
        <begin position="427"/>
        <end position="445"/>
    </location>
</feature>
<keyword evidence="5" id="KW-0769">Symport</keyword>
<feature type="transmembrane region" description="Helical" evidence="9">
    <location>
        <begin position="194"/>
        <end position="217"/>
    </location>
</feature>
<dbReference type="Pfam" id="PF00939">
    <property type="entry name" value="Na_sulph_symp"/>
    <property type="match status" value="1"/>
</dbReference>
<feature type="transmembrane region" description="Helical" evidence="9">
    <location>
        <begin position="376"/>
        <end position="394"/>
    </location>
</feature>
<evidence type="ECO:0000256" key="8">
    <source>
        <dbReference type="ARBA" id="ARBA00031174"/>
    </source>
</evidence>
<feature type="transmembrane region" description="Helical" evidence="9">
    <location>
        <begin position="61"/>
        <end position="93"/>
    </location>
</feature>
<feature type="transmembrane region" description="Helical" evidence="9">
    <location>
        <begin position="99"/>
        <end position="119"/>
    </location>
</feature>
<name>A0A1I0XQS9_9BACI</name>
<dbReference type="EMBL" id="FOJW01000005">
    <property type="protein sequence ID" value="SFB02558.1"/>
    <property type="molecule type" value="Genomic_DNA"/>
</dbReference>
<evidence type="ECO:0000256" key="9">
    <source>
        <dbReference type="SAM" id="Phobius"/>
    </source>
</evidence>
<evidence type="ECO:0000256" key="3">
    <source>
        <dbReference type="ARBA" id="ARBA00020150"/>
    </source>
</evidence>
<keyword evidence="6 9" id="KW-1133">Transmembrane helix</keyword>
<dbReference type="STRING" id="237679.SAMN04488072_105213"/>
<comment type="similarity">
    <text evidence="2">Belongs to the SLC13A/DASS transporter (TC 2.A.47) family. NADC subfamily.</text>
</comment>
<evidence type="ECO:0000256" key="5">
    <source>
        <dbReference type="ARBA" id="ARBA00022847"/>
    </source>
</evidence>
<evidence type="ECO:0000313" key="10">
    <source>
        <dbReference type="EMBL" id="SFB02558.1"/>
    </source>
</evidence>